<feature type="region of interest" description="Disordered" evidence="1">
    <location>
        <begin position="28"/>
        <end position="94"/>
    </location>
</feature>
<evidence type="ECO:0000256" key="1">
    <source>
        <dbReference type="SAM" id="MobiDB-lite"/>
    </source>
</evidence>
<evidence type="ECO:0000313" key="3">
    <source>
        <dbReference type="Proteomes" id="UP000321523"/>
    </source>
</evidence>
<gene>
    <name evidence="2" type="ORF">SAE02_69670</name>
</gene>
<keyword evidence="3" id="KW-1185">Reference proteome</keyword>
<comment type="caution">
    <text evidence="2">The sequence shown here is derived from an EMBL/GenBank/DDBJ whole genome shotgun (WGS) entry which is preliminary data.</text>
</comment>
<dbReference type="AlphaFoldDB" id="A0A512E263"/>
<organism evidence="2 3">
    <name type="scientific">Skermanella aerolata</name>
    <dbReference type="NCBI Taxonomy" id="393310"/>
    <lineage>
        <taxon>Bacteria</taxon>
        <taxon>Pseudomonadati</taxon>
        <taxon>Pseudomonadota</taxon>
        <taxon>Alphaproteobacteria</taxon>
        <taxon>Rhodospirillales</taxon>
        <taxon>Azospirillaceae</taxon>
        <taxon>Skermanella</taxon>
    </lineage>
</organism>
<accession>A0A512E263</accession>
<feature type="compositionally biased region" description="Basic and acidic residues" evidence="1">
    <location>
        <begin position="77"/>
        <end position="86"/>
    </location>
</feature>
<proteinExistence type="predicted"/>
<dbReference type="Proteomes" id="UP000321523">
    <property type="component" value="Unassembled WGS sequence"/>
</dbReference>
<reference evidence="2 3" key="1">
    <citation type="submission" date="2019-07" db="EMBL/GenBank/DDBJ databases">
        <title>Whole genome shotgun sequence of Skermanella aerolata NBRC 106429.</title>
        <authorList>
            <person name="Hosoyama A."/>
            <person name="Uohara A."/>
            <person name="Ohji S."/>
            <person name="Ichikawa N."/>
        </authorList>
    </citation>
    <scope>NUCLEOTIDE SEQUENCE [LARGE SCALE GENOMIC DNA]</scope>
    <source>
        <strain evidence="2 3">NBRC 106429</strain>
    </source>
</reference>
<dbReference type="RefSeq" id="WP_044435907.1">
    <property type="nucleotide sequence ID" value="NZ_BJYZ01000051.1"/>
</dbReference>
<protein>
    <submittedName>
        <fullName evidence="2">Uncharacterized protein</fullName>
    </submittedName>
</protein>
<name>A0A512E263_9PROT</name>
<sequence length="94" mass="10510">MGHATMVKNVLLAILVFHLISFLTGCKPEEEEEARRTGDRLTSDSAGWERLRQQDALPPELKDKRTGPTAPIGPVSREWRVKKDDPTAQTRSGN</sequence>
<dbReference type="EMBL" id="BJYZ01000051">
    <property type="protein sequence ID" value="GEO42819.1"/>
    <property type="molecule type" value="Genomic_DNA"/>
</dbReference>
<evidence type="ECO:0000313" key="2">
    <source>
        <dbReference type="EMBL" id="GEO42819.1"/>
    </source>
</evidence>
<feature type="compositionally biased region" description="Basic and acidic residues" evidence="1">
    <location>
        <begin position="33"/>
        <end position="53"/>
    </location>
</feature>